<dbReference type="EMBL" id="BRYB01000392">
    <property type="protein sequence ID" value="GMI29261.1"/>
    <property type="molecule type" value="Genomic_DNA"/>
</dbReference>
<keyword evidence="3" id="KW-1185">Reference proteome</keyword>
<gene>
    <name evidence="2" type="ORF">TeGR_g6289</name>
</gene>
<proteinExistence type="predicted"/>
<evidence type="ECO:0000256" key="1">
    <source>
        <dbReference type="SAM" id="MobiDB-lite"/>
    </source>
</evidence>
<feature type="compositionally biased region" description="Low complexity" evidence="1">
    <location>
        <begin position="19"/>
        <end position="32"/>
    </location>
</feature>
<protein>
    <submittedName>
        <fullName evidence="2">Uncharacterized protein</fullName>
    </submittedName>
</protein>
<feature type="region of interest" description="Disordered" evidence="1">
    <location>
        <begin position="1"/>
        <end position="35"/>
    </location>
</feature>
<reference evidence="2 3" key="1">
    <citation type="journal article" date="2023" name="Commun. Biol.">
        <title>Genome analysis of Parmales, the sister group of diatoms, reveals the evolutionary specialization of diatoms from phago-mixotrophs to photoautotrophs.</title>
        <authorList>
            <person name="Ban H."/>
            <person name="Sato S."/>
            <person name="Yoshikawa S."/>
            <person name="Yamada K."/>
            <person name="Nakamura Y."/>
            <person name="Ichinomiya M."/>
            <person name="Sato N."/>
            <person name="Blanc-Mathieu R."/>
            <person name="Endo H."/>
            <person name="Kuwata A."/>
            <person name="Ogata H."/>
        </authorList>
    </citation>
    <scope>NUCLEOTIDE SEQUENCE [LARGE SCALE GENOMIC DNA]</scope>
</reference>
<evidence type="ECO:0000313" key="2">
    <source>
        <dbReference type="EMBL" id="GMI29261.1"/>
    </source>
</evidence>
<comment type="caution">
    <text evidence="2">The sequence shown here is derived from an EMBL/GenBank/DDBJ whole genome shotgun (WGS) entry which is preliminary data.</text>
</comment>
<evidence type="ECO:0000313" key="3">
    <source>
        <dbReference type="Proteomes" id="UP001165060"/>
    </source>
</evidence>
<organism evidence="2 3">
    <name type="scientific">Tetraparma gracilis</name>
    <dbReference type="NCBI Taxonomy" id="2962635"/>
    <lineage>
        <taxon>Eukaryota</taxon>
        <taxon>Sar</taxon>
        <taxon>Stramenopiles</taxon>
        <taxon>Ochrophyta</taxon>
        <taxon>Bolidophyceae</taxon>
        <taxon>Parmales</taxon>
        <taxon>Triparmaceae</taxon>
        <taxon>Tetraparma</taxon>
    </lineage>
</organism>
<name>A0ABQ6MNU2_9STRA</name>
<feature type="compositionally biased region" description="Polar residues" evidence="1">
    <location>
        <begin position="7"/>
        <end position="18"/>
    </location>
</feature>
<accession>A0ABQ6MNU2</accession>
<dbReference type="Proteomes" id="UP001165060">
    <property type="component" value="Unassembled WGS sequence"/>
</dbReference>
<sequence>MLHDSDSTCPPSTTPLSNTYGTLSMSTSSTTTPDFPSGVTWNATAELFINTGNNSHLDSFLFIPLCTIPPSDMANVLLFPSVGEVQELGGDGVSLGDYYESGNEYILSNPDWADMAISGRVTAYPSGELEVDL</sequence>